<dbReference type="InterPro" id="IPR049458">
    <property type="entry name" value="EpsG-like"/>
</dbReference>
<feature type="transmembrane region" description="Helical" evidence="1">
    <location>
        <begin position="34"/>
        <end position="52"/>
    </location>
</feature>
<accession>A0ABZ2CGJ0</accession>
<protein>
    <submittedName>
        <fullName evidence="2">EpsG family protein</fullName>
    </submittedName>
</protein>
<dbReference type="Pfam" id="PF14897">
    <property type="entry name" value="EpsG"/>
    <property type="match status" value="1"/>
</dbReference>
<feature type="transmembrane region" description="Helical" evidence="1">
    <location>
        <begin position="131"/>
        <end position="157"/>
    </location>
</feature>
<feature type="transmembrane region" description="Helical" evidence="1">
    <location>
        <begin position="6"/>
        <end position="22"/>
    </location>
</feature>
<feature type="transmembrane region" description="Helical" evidence="1">
    <location>
        <begin position="274"/>
        <end position="294"/>
    </location>
</feature>
<keyword evidence="1" id="KW-0812">Transmembrane</keyword>
<feature type="transmembrane region" description="Helical" evidence="1">
    <location>
        <begin position="203"/>
        <end position="224"/>
    </location>
</feature>
<keyword evidence="1" id="KW-0472">Membrane</keyword>
<reference evidence="2 3" key="1">
    <citation type="submission" date="2023-10" db="EMBL/GenBank/DDBJ databases">
        <title>Niallia locisalis sp.nov. isolated from a salt pond sample.</title>
        <authorList>
            <person name="Li X.-J."/>
            <person name="Dong L."/>
        </authorList>
    </citation>
    <scope>NUCLEOTIDE SEQUENCE [LARGE SCALE GENOMIC DNA]</scope>
    <source>
        <strain evidence="2 3">DSM 29761</strain>
    </source>
</reference>
<evidence type="ECO:0000313" key="2">
    <source>
        <dbReference type="EMBL" id="WVX80913.1"/>
    </source>
</evidence>
<feature type="transmembrane region" description="Helical" evidence="1">
    <location>
        <begin position="101"/>
        <end position="119"/>
    </location>
</feature>
<evidence type="ECO:0000313" key="3">
    <source>
        <dbReference type="Proteomes" id="UP001357223"/>
    </source>
</evidence>
<name>A0ABZ2CGJ0_9BACI</name>
<dbReference type="EMBL" id="CP137640">
    <property type="protein sequence ID" value="WVX80913.1"/>
    <property type="molecule type" value="Genomic_DNA"/>
</dbReference>
<keyword evidence="3" id="KW-1185">Reference proteome</keyword>
<dbReference type="Proteomes" id="UP001357223">
    <property type="component" value="Chromosome"/>
</dbReference>
<feature type="transmembrane region" description="Helical" evidence="1">
    <location>
        <begin position="300"/>
        <end position="318"/>
    </location>
</feature>
<feature type="transmembrane region" description="Helical" evidence="1">
    <location>
        <begin position="169"/>
        <end position="191"/>
    </location>
</feature>
<keyword evidence="1" id="KW-1133">Transmembrane helix</keyword>
<evidence type="ECO:0000256" key="1">
    <source>
        <dbReference type="SAM" id="Phobius"/>
    </source>
</evidence>
<feature type="transmembrane region" description="Helical" evidence="1">
    <location>
        <begin position="325"/>
        <end position="349"/>
    </location>
</feature>
<sequence>MEILWINFFVVFISSFFARYYSKPAVHEITYVKPNKFLIFIAMLSLVLVSGLRNNIGDTFFYMHSYSIMKDTSLLDIKFEDEFGFNILQIILHNISKDPQLLVFTTACITNVLIVIALYKYSRMIEISLYVYIASGLFTVSMNGIRQSLAAAMIFLATKYLLDGNFKKFLLVVLLASTIHQSALIFIPVYFIVRRKAWTRDTYIILGAGVLIVIGFNEFSQLLFSAIEDTKYGVYSSVNEGGSSLLRVAVNAFPLVIAFFGREKLRELWSKSDYVVNLVTLGVVFIIIATKNWIFARFNIYFGLYSVILVSWLVVLMAKQDRRFVYYGILICYFIFFIYEQVISLAIVYRSDYLKW</sequence>
<proteinExistence type="predicted"/>
<feature type="transmembrane region" description="Helical" evidence="1">
    <location>
        <begin position="244"/>
        <end position="262"/>
    </location>
</feature>
<gene>
    <name evidence="2" type="ORF">R4Z09_27470</name>
</gene>
<organism evidence="2 3">
    <name type="scientific">Niallia oryzisoli</name>
    <dbReference type="NCBI Taxonomy" id="1737571"/>
    <lineage>
        <taxon>Bacteria</taxon>
        <taxon>Bacillati</taxon>
        <taxon>Bacillota</taxon>
        <taxon>Bacilli</taxon>
        <taxon>Bacillales</taxon>
        <taxon>Bacillaceae</taxon>
        <taxon>Niallia</taxon>
    </lineage>
</organism>
<dbReference type="RefSeq" id="WP_338449843.1">
    <property type="nucleotide sequence ID" value="NZ_CP137640.1"/>
</dbReference>